<evidence type="ECO:0000313" key="3">
    <source>
        <dbReference type="EMBL" id="RQG94217.1"/>
    </source>
</evidence>
<dbReference type="InterPro" id="IPR014729">
    <property type="entry name" value="Rossmann-like_a/b/a_fold"/>
</dbReference>
<gene>
    <name evidence="3" type="ORF">EA473_12645</name>
</gene>
<evidence type="ECO:0000259" key="2">
    <source>
        <dbReference type="Pfam" id="PF00582"/>
    </source>
</evidence>
<dbReference type="EMBL" id="REGA01000010">
    <property type="protein sequence ID" value="RQG94217.1"/>
    <property type="molecule type" value="Genomic_DNA"/>
</dbReference>
<dbReference type="SUPFAM" id="SSF52402">
    <property type="entry name" value="Adenine nucleotide alpha hydrolases-like"/>
    <property type="match status" value="1"/>
</dbReference>
<dbReference type="InterPro" id="IPR006015">
    <property type="entry name" value="Universal_stress_UspA"/>
</dbReference>
<dbReference type="PANTHER" id="PTHR46268">
    <property type="entry name" value="STRESS RESPONSE PROTEIN NHAX"/>
    <property type="match status" value="1"/>
</dbReference>
<comment type="caution">
    <text evidence="3">The sequence shown here is derived from an EMBL/GenBank/DDBJ whole genome shotgun (WGS) entry which is preliminary data.</text>
</comment>
<dbReference type="OrthoDB" id="281037at2157"/>
<name>A0A3N6LYN9_NATCH</name>
<dbReference type="InterPro" id="IPR006016">
    <property type="entry name" value="UspA"/>
</dbReference>
<feature type="domain" description="UspA" evidence="2">
    <location>
        <begin position="4"/>
        <end position="124"/>
    </location>
</feature>
<reference evidence="3 4" key="1">
    <citation type="submission" date="2018-10" db="EMBL/GenBank/DDBJ databases">
        <title>Natrarchaeobius chitinivorans gen. nov., sp. nov., and Natrarchaeobius haloalkaliphilus sp. nov., alkaliphilic, chitin-utilizing haloarchaea from hypersaline alkaline lakes.</title>
        <authorList>
            <person name="Sorokin D.Y."/>
            <person name="Elcheninov A.G."/>
            <person name="Kostrikina N.A."/>
            <person name="Bale N.J."/>
            <person name="Sinninghe Damste J.S."/>
            <person name="Khijniak T.V."/>
            <person name="Kublanov I.V."/>
            <person name="Toshchakov S.V."/>
        </authorList>
    </citation>
    <scope>NUCLEOTIDE SEQUENCE [LARGE SCALE GENOMIC DNA]</scope>
    <source>
        <strain evidence="3 4">AArcht4T</strain>
    </source>
</reference>
<dbReference type="RefSeq" id="WP_124195977.1">
    <property type="nucleotide sequence ID" value="NZ_REGA01000010.1"/>
</dbReference>
<sequence length="133" mass="14266">MADILLAVDTDETRATRQVETILDLSFDSPAVTILHTFTENPSGASVNQVKSARLVESRLEEAGIDVTLAEQSGDPAEQIIAFARENEMDAICLAGRKRSPAGKALFGSVTQEVILNTDLPVLIAGKNQSEQL</sequence>
<dbReference type="PRINTS" id="PR01438">
    <property type="entry name" value="UNVRSLSTRESS"/>
</dbReference>
<evidence type="ECO:0000256" key="1">
    <source>
        <dbReference type="ARBA" id="ARBA00008791"/>
    </source>
</evidence>
<dbReference type="CDD" id="cd00293">
    <property type="entry name" value="USP-like"/>
    <property type="match status" value="1"/>
</dbReference>
<comment type="similarity">
    <text evidence="1">Belongs to the universal stress protein A family.</text>
</comment>
<evidence type="ECO:0000313" key="4">
    <source>
        <dbReference type="Proteomes" id="UP000282323"/>
    </source>
</evidence>
<proteinExistence type="inferred from homology"/>
<organism evidence="3 4">
    <name type="scientific">Natrarchaeobius chitinivorans</name>
    <dbReference type="NCBI Taxonomy" id="1679083"/>
    <lineage>
        <taxon>Archaea</taxon>
        <taxon>Methanobacteriati</taxon>
        <taxon>Methanobacteriota</taxon>
        <taxon>Stenosarchaea group</taxon>
        <taxon>Halobacteria</taxon>
        <taxon>Halobacteriales</taxon>
        <taxon>Natrialbaceae</taxon>
        <taxon>Natrarchaeobius</taxon>
    </lineage>
</organism>
<dbReference type="Proteomes" id="UP000282323">
    <property type="component" value="Unassembled WGS sequence"/>
</dbReference>
<dbReference type="PANTHER" id="PTHR46268:SF6">
    <property type="entry name" value="UNIVERSAL STRESS PROTEIN UP12"/>
    <property type="match status" value="1"/>
</dbReference>
<accession>A0A3N6LYN9</accession>
<dbReference type="Gene3D" id="3.40.50.620">
    <property type="entry name" value="HUPs"/>
    <property type="match status" value="1"/>
</dbReference>
<dbReference type="AlphaFoldDB" id="A0A3N6LYN9"/>
<protein>
    <submittedName>
        <fullName evidence="3">Universal stress protein</fullName>
    </submittedName>
</protein>
<keyword evidence="4" id="KW-1185">Reference proteome</keyword>
<dbReference type="Pfam" id="PF00582">
    <property type="entry name" value="Usp"/>
    <property type="match status" value="1"/>
</dbReference>